<reference evidence="1" key="1">
    <citation type="submission" date="2020-02" db="EMBL/GenBank/DDBJ databases">
        <authorList>
            <person name="Palmer J.M."/>
        </authorList>
    </citation>
    <scope>NUCLEOTIDE SEQUENCE</scope>
    <source>
        <strain evidence="1">EPUS1.4</strain>
        <tissue evidence="1">Thallus</tissue>
    </source>
</reference>
<sequence length="89" mass="9815">MNDFKSHAGGDQGKLGEQVAEISELNSTSYTPYTSSSIITLCHRKQGLLSEWGSYHCHNPDRAKTKPEGSDYAISDQGVAQLLTRQLRC</sequence>
<proteinExistence type="predicted"/>
<accession>A0A8H7AU27</accession>
<protein>
    <submittedName>
        <fullName evidence="1">Uncharacterized protein</fullName>
    </submittedName>
</protein>
<name>A0A8H7AU27_9EURO</name>
<dbReference type="Proteomes" id="UP000606974">
    <property type="component" value="Unassembled WGS sequence"/>
</dbReference>
<dbReference type="EMBL" id="JAACFV010000007">
    <property type="protein sequence ID" value="KAF7513181.1"/>
    <property type="molecule type" value="Genomic_DNA"/>
</dbReference>
<keyword evidence="2" id="KW-1185">Reference proteome</keyword>
<evidence type="ECO:0000313" key="2">
    <source>
        <dbReference type="Proteomes" id="UP000606974"/>
    </source>
</evidence>
<organism evidence="1 2">
    <name type="scientific">Endocarpon pusillum</name>
    <dbReference type="NCBI Taxonomy" id="364733"/>
    <lineage>
        <taxon>Eukaryota</taxon>
        <taxon>Fungi</taxon>
        <taxon>Dikarya</taxon>
        <taxon>Ascomycota</taxon>
        <taxon>Pezizomycotina</taxon>
        <taxon>Eurotiomycetes</taxon>
        <taxon>Chaetothyriomycetidae</taxon>
        <taxon>Verrucariales</taxon>
        <taxon>Verrucariaceae</taxon>
        <taxon>Endocarpon</taxon>
    </lineage>
</organism>
<dbReference type="AlphaFoldDB" id="A0A8H7AU27"/>
<evidence type="ECO:0000313" key="1">
    <source>
        <dbReference type="EMBL" id="KAF7513181.1"/>
    </source>
</evidence>
<gene>
    <name evidence="1" type="ORF">GJ744_010577</name>
</gene>
<comment type="caution">
    <text evidence="1">The sequence shown here is derived from an EMBL/GenBank/DDBJ whole genome shotgun (WGS) entry which is preliminary data.</text>
</comment>